<dbReference type="SUPFAM" id="SSF161111">
    <property type="entry name" value="Cation efflux protein transmembrane domain-like"/>
    <property type="match status" value="1"/>
</dbReference>
<evidence type="ECO:0000259" key="9">
    <source>
        <dbReference type="Pfam" id="PF02579"/>
    </source>
</evidence>
<evidence type="ECO:0000313" key="11">
    <source>
        <dbReference type="EMBL" id="SEM04194.1"/>
    </source>
</evidence>
<feature type="transmembrane region" description="Helical" evidence="7">
    <location>
        <begin position="30"/>
        <end position="51"/>
    </location>
</feature>
<comment type="similarity">
    <text evidence="2">Belongs to the cation diffusion facilitator (CDF) transporter (TC 2.A.4) family.</text>
</comment>
<dbReference type="InterPro" id="IPR058533">
    <property type="entry name" value="Cation_efflux_TM"/>
</dbReference>
<comment type="subcellular location">
    <subcellularLocation>
        <location evidence="1">Membrane</location>
        <topology evidence="1">Multi-pass membrane protein</topology>
    </subcellularLocation>
</comment>
<dbReference type="Pfam" id="PF02579">
    <property type="entry name" value="Nitro_FeMo-Co"/>
    <property type="match status" value="1"/>
</dbReference>
<dbReference type="InterPro" id="IPR003731">
    <property type="entry name" value="Di-Nase_FeMo-co_biosynth"/>
</dbReference>
<evidence type="ECO:0000256" key="6">
    <source>
        <dbReference type="ARBA" id="ARBA00023136"/>
    </source>
</evidence>
<dbReference type="Pfam" id="PF01545">
    <property type="entry name" value="Cation_efflux"/>
    <property type="match status" value="1"/>
</dbReference>
<keyword evidence="5 7" id="KW-1133">Transmembrane helix</keyword>
<dbReference type="PANTHER" id="PTHR43840:SF15">
    <property type="entry name" value="MITOCHONDRIAL METAL TRANSPORTER 1-RELATED"/>
    <property type="match status" value="1"/>
</dbReference>
<evidence type="ECO:0000259" key="8">
    <source>
        <dbReference type="Pfam" id="PF01545"/>
    </source>
</evidence>
<dbReference type="SUPFAM" id="SSF53146">
    <property type="entry name" value="Nitrogenase accessory factor-like"/>
    <property type="match status" value="1"/>
</dbReference>
<dbReference type="Gene3D" id="1.20.1510.10">
    <property type="entry name" value="Cation efflux protein transmembrane domain"/>
    <property type="match status" value="1"/>
</dbReference>
<sequence>MKKPAVGGGNQSPLRSEVHDDPETKLIGRVALYAFLLNLGLAVMKGCLAFFSSSLAVTAGAIDSATDSFASLALYGGLKLSTRRTPSFPLGLYKIENLLSVFVALSIFFAGFEIARELFTRDALSPRISLGVVVLLVVGVAATCAFGQYAIRIGRQTESPTLIAEGRHRQVDVLSSLVVLVSVLPDYFGWHFSLYGLSIDQIAAGALLIFIARAGWDLLSDGMRVLLDASLDFETLDSARSILRDHPMVVSVKSLSGRNAGRFRFLQANVILRTGDLEKAHQISQELEHSIREKIPHVEHVDISYEPQPRTHIRIAVPLSDAAGTVSRHFGESPFFAILTLRLANHGLEEKDIIENPHKDLKTAKGIHVAEWLVQKKVDQVFIAEDLSHKGPSYVFSNAGVTTQRTDAESIKEILENLKAE</sequence>
<reference evidence="11 12" key="1">
    <citation type="submission" date="2016-10" db="EMBL/GenBank/DDBJ databases">
        <authorList>
            <person name="de Groot N.N."/>
        </authorList>
    </citation>
    <scope>NUCLEOTIDE SEQUENCE [LARGE SCALE GENOMIC DNA]</scope>
    <source>
        <strain evidence="11 12">DSM 8423</strain>
    </source>
</reference>
<dbReference type="InterPro" id="IPR036837">
    <property type="entry name" value="Cation_efflux_CTD_sf"/>
</dbReference>
<feature type="transmembrane region" description="Helical" evidence="7">
    <location>
        <begin position="98"/>
        <end position="116"/>
    </location>
</feature>
<dbReference type="InterPro" id="IPR027469">
    <property type="entry name" value="Cation_efflux_TMD_sf"/>
</dbReference>
<accession>A0A1H7V522</accession>
<proteinExistence type="inferred from homology"/>
<feature type="transmembrane region" description="Helical" evidence="7">
    <location>
        <begin position="128"/>
        <end position="151"/>
    </location>
</feature>
<dbReference type="Gene3D" id="3.30.420.130">
    <property type="entry name" value="Dinitrogenase iron-molybdenum cofactor biosynthesis domain"/>
    <property type="match status" value="1"/>
</dbReference>
<keyword evidence="12" id="KW-1185">Reference proteome</keyword>
<dbReference type="STRING" id="43775.SAMN04489760_10321"/>
<keyword evidence="4 7" id="KW-0812">Transmembrane</keyword>
<name>A0A1H7V522_9BACT</name>
<dbReference type="EMBL" id="FOBS01000003">
    <property type="protein sequence ID" value="SEM04194.1"/>
    <property type="molecule type" value="Genomic_DNA"/>
</dbReference>
<dbReference type="InterPro" id="IPR036105">
    <property type="entry name" value="DiNase_FeMo-co_biosyn_sf"/>
</dbReference>
<feature type="domain" description="Dinitrogenase iron-molybdenum cofactor biosynthesis" evidence="9">
    <location>
        <begin position="324"/>
        <end position="419"/>
    </location>
</feature>
<dbReference type="RefSeq" id="WP_093882168.1">
    <property type="nucleotide sequence ID" value="NZ_FOBS01000003.1"/>
</dbReference>
<dbReference type="InterPro" id="IPR002524">
    <property type="entry name" value="Cation_efflux"/>
</dbReference>
<evidence type="ECO:0000256" key="1">
    <source>
        <dbReference type="ARBA" id="ARBA00004141"/>
    </source>
</evidence>
<dbReference type="InterPro" id="IPR050291">
    <property type="entry name" value="CDF_Transporter"/>
</dbReference>
<dbReference type="SUPFAM" id="SSF160240">
    <property type="entry name" value="Cation efflux protein cytoplasmic domain-like"/>
    <property type="match status" value="1"/>
</dbReference>
<dbReference type="InterPro" id="IPR027470">
    <property type="entry name" value="Cation_efflux_CTD"/>
</dbReference>
<protein>
    <submittedName>
        <fullName evidence="11">Cation diffusion facilitator family transporter</fullName>
    </submittedName>
</protein>
<evidence type="ECO:0000256" key="2">
    <source>
        <dbReference type="ARBA" id="ARBA00008114"/>
    </source>
</evidence>
<evidence type="ECO:0000256" key="7">
    <source>
        <dbReference type="SAM" id="Phobius"/>
    </source>
</evidence>
<evidence type="ECO:0000313" key="12">
    <source>
        <dbReference type="Proteomes" id="UP000198744"/>
    </source>
</evidence>
<dbReference type="AlphaFoldDB" id="A0A1H7V522"/>
<feature type="domain" description="Cation efflux protein cytoplasmic" evidence="10">
    <location>
        <begin position="232"/>
        <end position="307"/>
    </location>
</feature>
<dbReference type="PANTHER" id="PTHR43840">
    <property type="entry name" value="MITOCHONDRIAL METAL TRANSPORTER 1-RELATED"/>
    <property type="match status" value="1"/>
</dbReference>
<dbReference type="Proteomes" id="UP000198744">
    <property type="component" value="Unassembled WGS sequence"/>
</dbReference>
<feature type="domain" description="Cation efflux protein transmembrane" evidence="8">
    <location>
        <begin position="32"/>
        <end position="227"/>
    </location>
</feature>
<dbReference type="GO" id="GO:0008324">
    <property type="term" value="F:monoatomic cation transmembrane transporter activity"/>
    <property type="evidence" value="ECO:0007669"/>
    <property type="project" value="InterPro"/>
</dbReference>
<dbReference type="Pfam" id="PF16916">
    <property type="entry name" value="ZT_dimer"/>
    <property type="match status" value="1"/>
</dbReference>
<keyword evidence="3" id="KW-0813">Transport</keyword>
<keyword evidence="6 7" id="KW-0472">Membrane</keyword>
<evidence type="ECO:0000256" key="5">
    <source>
        <dbReference type="ARBA" id="ARBA00022989"/>
    </source>
</evidence>
<evidence type="ECO:0000259" key="10">
    <source>
        <dbReference type="Pfam" id="PF16916"/>
    </source>
</evidence>
<dbReference type="Gene3D" id="3.30.70.1350">
    <property type="entry name" value="Cation efflux protein, cytoplasmic domain"/>
    <property type="match status" value="1"/>
</dbReference>
<dbReference type="GO" id="GO:0016020">
    <property type="term" value="C:membrane"/>
    <property type="evidence" value="ECO:0007669"/>
    <property type="project" value="UniProtKB-SubCell"/>
</dbReference>
<evidence type="ECO:0000256" key="3">
    <source>
        <dbReference type="ARBA" id="ARBA00022448"/>
    </source>
</evidence>
<gene>
    <name evidence="11" type="ORF">SAMN04489760_10321</name>
</gene>
<dbReference type="NCBIfam" id="TIGR01297">
    <property type="entry name" value="CDF"/>
    <property type="match status" value="1"/>
</dbReference>
<organism evidence="11 12">
    <name type="scientific">Syntrophus gentianae</name>
    <dbReference type="NCBI Taxonomy" id="43775"/>
    <lineage>
        <taxon>Bacteria</taxon>
        <taxon>Pseudomonadati</taxon>
        <taxon>Thermodesulfobacteriota</taxon>
        <taxon>Syntrophia</taxon>
        <taxon>Syntrophales</taxon>
        <taxon>Syntrophaceae</taxon>
        <taxon>Syntrophus</taxon>
    </lineage>
</organism>
<evidence type="ECO:0000256" key="4">
    <source>
        <dbReference type="ARBA" id="ARBA00022692"/>
    </source>
</evidence>
<dbReference type="OrthoDB" id="9806522at2"/>